<proteinExistence type="predicted"/>
<dbReference type="EMBL" id="BJLF01000011">
    <property type="protein sequence ID" value="GEA51572.1"/>
    <property type="molecule type" value="Genomic_DNA"/>
</dbReference>
<keyword evidence="3" id="KW-1185">Reference proteome</keyword>
<dbReference type="OrthoDB" id="5899963at2"/>
<keyword evidence="1" id="KW-0812">Transmembrane</keyword>
<name>A0A4Y3HY02_9VIBR</name>
<accession>A0A4Y3HY02</accession>
<gene>
    <name evidence="2" type="ORF">VIN01S_23760</name>
</gene>
<sequence length="66" mass="7134">MYALWALVAVSLAIALSDDGLIGSIAEAVGFVLVLSIVIKCGRANARKSSRRMMSRIKPSHYDKVL</sequence>
<evidence type="ECO:0000256" key="1">
    <source>
        <dbReference type="SAM" id="Phobius"/>
    </source>
</evidence>
<dbReference type="RefSeq" id="WP_141346041.1">
    <property type="nucleotide sequence ID" value="NZ_BJLF01000011.1"/>
</dbReference>
<evidence type="ECO:0000313" key="2">
    <source>
        <dbReference type="EMBL" id="GEA51572.1"/>
    </source>
</evidence>
<reference evidence="2 3" key="1">
    <citation type="submission" date="2019-06" db="EMBL/GenBank/DDBJ databases">
        <title>Whole genome shotgun sequence of Vibrio inusitatus NBRC 102082.</title>
        <authorList>
            <person name="Hosoyama A."/>
            <person name="Uohara A."/>
            <person name="Ohji S."/>
            <person name="Ichikawa N."/>
        </authorList>
    </citation>
    <scope>NUCLEOTIDE SEQUENCE [LARGE SCALE GENOMIC DNA]</scope>
    <source>
        <strain evidence="2 3">NBRC 102082</strain>
    </source>
</reference>
<comment type="caution">
    <text evidence="2">The sequence shown here is derived from an EMBL/GenBank/DDBJ whole genome shotgun (WGS) entry which is preliminary data.</text>
</comment>
<keyword evidence="1" id="KW-0472">Membrane</keyword>
<feature type="transmembrane region" description="Helical" evidence="1">
    <location>
        <begin position="25"/>
        <end position="46"/>
    </location>
</feature>
<evidence type="ECO:0000313" key="3">
    <source>
        <dbReference type="Proteomes" id="UP000318717"/>
    </source>
</evidence>
<keyword evidence="1" id="KW-1133">Transmembrane helix</keyword>
<protein>
    <submittedName>
        <fullName evidence="2">Uncharacterized protein</fullName>
    </submittedName>
</protein>
<dbReference type="AlphaFoldDB" id="A0A4Y3HY02"/>
<dbReference type="Proteomes" id="UP000318717">
    <property type="component" value="Unassembled WGS sequence"/>
</dbReference>
<organism evidence="2 3">
    <name type="scientific">Vibrio inusitatus NBRC 102082</name>
    <dbReference type="NCBI Taxonomy" id="1219070"/>
    <lineage>
        <taxon>Bacteria</taxon>
        <taxon>Pseudomonadati</taxon>
        <taxon>Pseudomonadota</taxon>
        <taxon>Gammaproteobacteria</taxon>
        <taxon>Vibrionales</taxon>
        <taxon>Vibrionaceae</taxon>
        <taxon>Vibrio</taxon>
    </lineage>
</organism>